<dbReference type="OrthoDB" id="7190674at2"/>
<dbReference type="InterPro" id="IPR003115">
    <property type="entry name" value="ParB_N"/>
</dbReference>
<dbReference type="SUPFAM" id="SSF109709">
    <property type="entry name" value="KorB DNA-binding domain-like"/>
    <property type="match status" value="1"/>
</dbReference>
<comment type="similarity">
    <text evidence="1">Belongs to the ParB family.</text>
</comment>
<evidence type="ECO:0000313" key="5">
    <source>
        <dbReference type="Proteomes" id="UP000220034"/>
    </source>
</evidence>
<evidence type="ECO:0000256" key="2">
    <source>
        <dbReference type="SAM" id="MobiDB-lite"/>
    </source>
</evidence>
<feature type="region of interest" description="Disordered" evidence="2">
    <location>
        <begin position="1"/>
        <end position="29"/>
    </location>
</feature>
<name>A0A2C9CRG8_9RHOB</name>
<dbReference type="InterPro" id="IPR037972">
    <property type="entry name" value="RepB_N"/>
</dbReference>
<dbReference type="EMBL" id="OCTN01000002">
    <property type="protein sequence ID" value="SOH93847.1"/>
    <property type="molecule type" value="Genomic_DNA"/>
</dbReference>
<protein>
    <submittedName>
        <fullName evidence="4">Chromosome partitioning protein, ParB family</fullName>
    </submittedName>
</protein>
<dbReference type="GO" id="GO:0005694">
    <property type="term" value="C:chromosome"/>
    <property type="evidence" value="ECO:0007669"/>
    <property type="project" value="TreeGrafter"/>
</dbReference>
<evidence type="ECO:0000256" key="1">
    <source>
        <dbReference type="ARBA" id="ARBA00006295"/>
    </source>
</evidence>
<dbReference type="SUPFAM" id="SSF110849">
    <property type="entry name" value="ParB/Sulfiredoxin"/>
    <property type="match status" value="1"/>
</dbReference>
<dbReference type="InterPro" id="IPR040873">
    <property type="entry name" value="SoPB_HTH"/>
</dbReference>
<dbReference type="AlphaFoldDB" id="A0A2C9CRG8"/>
<dbReference type="RefSeq" id="WP_097929394.1">
    <property type="nucleotide sequence ID" value="NZ_OCTN01000002.1"/>
</dbReference>
<dbReference type="PANTHER" id="PTHR33375:SF1">
    <property type="entry name" value="CHROMOSOME-PARTITIONING PROTEIN PARB-RELATED"/>
    <property type="match status" value="1"/>
</dbReference>
<dbReference type="Pfam" id="PF18090">
    <property type="entry name" value="SoPB_HTH"/>
    <property type="match status" value="1"/>
</dbReference>
<organism evidence="4 5">
    <name type="scientific">Pontivivens marinum</name>
    <dbReference type="NCBI Taxonomy" id="1690039"/>
    <lineage>
        <taxon>Bacteria</taxon>
        <taxon>Pseudomonadati</taxon>
        <taxon>Pseudomonadota</taxon>
        <taxon>Alphaproteobacteria</taxon>
        <taxon>Rhodobacterales</taxon>
        <taxon>Paracoccaceae</taxon>
        <taxon>Pontivivens</taxon>
    </lineage>
</organism>
<dbReference type="InterPro" id="IPR036086">
    <property type="entry name" value="ParB/Sulfiredoxin_sf"/>
</dbReference>
<dbReference type="PANTHER" id="PTHR33375">
    <property type="entry name" value="CHROMOSOME-PARTITIONING PROTEIN PARB-RELATED"/>
    <property type="match status" value="1"/>
</dbReference>
<dbReference type="InterPro" id="IPR004437">
    <property type="entry name" value="ParB/RepB/Spo0J"/>
</dbReference>
<dbReference type="GO" id="GO:0003677">
    <property type="term" value="F:DNA binding"/>
    <property type="evidence" value="ECO:0007669"/>
    <property type="project" value="InterPro"/>
</dbReference>
<dbReference type="Proteomes" id="UP000220034">
    <property type="component" value="Unassembled WGS sequence"/>
</dbReference>
<dbReference type="GO" id="GO:0007059">
    <property type="term" value="P:chromosome segregation"/>
    <property type="evidence" value="ECO:0007669"/>
    <property type="project" value="TreeGrafter"/>
</dbReference>
<dbReference type="SMART" id="SM00470">
    <property type="entry name" value="ParB"/>
    <property type="match status" value="1"/>
</dbReference>
<keyword evidence="5" id="KW-1185">Reference proteome</keyword>
<dbReference type="InterPro" id="IPR050336">
    <property type="entry name" value="Chromosome_partition/occlusion"/>
</dbReference>
<reference evidence="5" key="1">
    <citation type="submission" date="2017-09" db="EMBL/GenBank/DDBJ databases">
        <authorList>
            <person name="Varghese N."/>
            <person name="Submissions S."/>
        </authorList>
    </citation>
    <scope>NUCLEOTIDE SEQUENCE [LARGE SCALE GENOMIC DNA]</scope>
    <source>
        <strain evidence="5">C7</strain>
    </source>
</reference>
<evidence type="ECO:0000313" key="4">
    <source>
        <dbReference type="EMBL" id="SOH93847.1"/>
    </source>
</evidence>
<accession>A0A2C9CRG8</accession>
<gene>
    <name evidence="4" type="ORF">SAMN06273572_102525</name>
</gene>
<feature type="domain" description="ParB-like N-terminal" evidence="3">
    <location>
        <begin position="51"/>
        <end position="154"/>
    </location>
</feature>
<sequence length="329" mass="38723">MSKRHDDVFNDVLSGLDRAPSAEPDRQSGTRFLKRRTGLTERADTEEKTLRWVDPDNCRMWRQHNRDYDLLNEENCADLIEGMRAQGQQEFPAIVRKLDPAEGHDHEYEVICGARRHWTVSWLRANNYPKFRFLIDVRELTDEEAFRLADIENRDRRDISDYERAIDYSVACMTYYGGSQKEMASRLEVSPTWLSRYLQLAKLPGQIVVAYGDKTLIKERHARALRRWMATPEDEDALFDRCRELVRRRETDRAITDGQAIFNFLNTPEKKAAAPKEVQTFKRAGEREGIKMQRSGRKIRLEFDEGLSREAIKEAFSQFMAEHYPVRRR</sequence>
<evidence type="ECO:0000259" key="3">
    <source>
        <dbReference type="SMART" id="SM00470"/>
    </source>
</evidence>
<dbReference type="NCBIfam" id="TIGR00180">
    <property type="entry name" value="parB_part"/>
    <property type="match status" value="1"/>
</dbReference>
<dbReference type="CDD" id="cd16405">
    <property type="entry name" value="RepB_like_N"/>
    <property type="match status" value="1"/>
</dbReference>
<proteinExistence type="inferred from homology"/>
<dbReference type="Gene3D" id="1.10.10.2830">
    <property type="match status" value="1"/>
</dbReference>